<dbReference type="NCBIfam" id="TIGR01950">
    <property type="entry name" value="SoxR"/>
    <property type="match status" value="1"/>
</dbReference>
<dbReference type="GO" id="GO:0003677">
    <property type="term" value="F:DNA binding"/>
    <property type="evidence" value="ECO:0007669"/>
    <property type="project" value="UniProtKB-KW"/>
</dbReference>
<dbReference type="GO" id="GO:0046872">
    <property type="term" value="F:metal ion binding"/>
    <property type="evidence" value="ECO:0007669"/>
    <property type="project" value="UniProtKB-KW"/>
</dbReference>
<gene>
    <name evidence="7" type="primary">soxR</name>
    <name evidence="7" type="ORF">GCM10007067_06880</name>
</gene>
<evidence type="ECO:0000256" key="1">
    <source>
        <dbReference type="ARBA" id="ARBA00014474"/>
    </source>
</evidence>
<keyword evidence="4" id="KW-0411">Iron-sulfur</keyword>
<organism evidence="7 8">
    <name type="scientific">Cognatilysobacter bugurensis</name>
    <dbReference type="NCBI Taxonomy" id="543356"/>
    <lineage>
        <taxon>Bacteria</taxon>
        <taxon>Pseudomonadati</taxon>
        <taxon>Pseudomonadota</taxon>
        <taxon>Gammaproteobacteria</taxon>
        <taxon>Lysobacterales</taxon>
        <taxon>Lysobacteraceae</taxon>
        <taxon>Cognatilysobacter</taxon>
    </lineage>
</organism>
<dbReference type="EMBL" id="BMYD01000001">
    <property type="protein sequence ID" value="GHA72894.1"/>
    <property type="molecule type" value="Genomic_DNA"/>
</dbReference>
<dbReference type="AlphaFoldDB" id="A0A918SWU3"/>
<evidence type="ECO:0000313" key="7">
    <source>
        <dbReference type="EMBL" id="GHA72894.1"/>
    </source>
</evidence>
<dbReference type="PROSITE" id="PS50937">
    <property type="entry name" value="HTH_MERR_2"/>
    <property type="match status" value="1"/>
</dbReference>
<evidence type="ECO:0000256" key="5">
    <source>
        <dbReference type="ARBA" id="ARBA00023125"/>
    </source>
</evidence>
<dbReference type="RefSeq" id="WP_189454766.1">
    <property type="nucleotide sequence ID" value="NZ_BMYD01000001.1"/>
</dbReference>
<keyword evidence="2" id="KW-0001">2Fe-2S</keyword>
<dbReference type="GO" id="GO:0003700">
    <property type="term" value="F:DNA-binding transcription factor activity"/>
    <property type="evidence" value="ECO:0007669"/>
    <property type="project" value="InterPro"/>
</dbReference>
<dbReference type="GO" id="GO:0051537">
    <property type="term" value="F:2 iron, 2 sulfur cluster binding"/>
    <property type="evidence" value="ECO:0007669"/>
    <property type="project" value="UniProtKB-KW"/>
</dbReference>
<dbReference type="Proteomes" id="UP000646426">
    <property type="component" value="Unassembled WGS sequence"/>
</dbReference>
<dbReference type="CDD" id="cd01110">
    <property type="entry name" value="HTH_SoxR"/>
    <property type="match status" value="1"/>
</dbReference>
<dbReference type="PRINTS" id="PR00040">
    <property type="entry name" value="HTHMERR"/>
</dbReference>
<dbReference type="InterPro" id="IPR009061">
    <property type="entry name" value="DNA-bd_dom_put_sf"/>
</dbReference>
<name>A0A918SWU3_9GAMM</name>
<evidence type="ECO:0000313" key="8">
    <source>
        <dbReference type="Proteomes" id="UP000646426"/>
    </source>
</evidence>
<evidence type="ECO:0000256" key="2">
    <source>
        <dbReference type="ARBA" id="ARBA00022714"/>
    </source>
</evidence>
<dbReference type="InterPro" id="IPR010211">
    <property type="entry name" value="Redox-sen_tscrpt-act_SoxR"/>
</dbReference>
<reference evidence="7" key="2">
    <citation type="submission" date="2020-09" db="EMBL/GenBank/DDBJ databases">
        <authorList>
            <person name="Sun Q."/>
            <person name="Kim S."/>
        </authorList>
    </citation>
    <scope>NUCLEOTIDE SEQUENCE</scope>
    <source>
        <strain evidence="7">KCTC 23077</strain>
    </source>
</reference>
<dbReference type="Pfam" id="PF13411">
    <property type="entry name" value="MerR_1"/>
    <property type="match status" value="1"/>
</dbReference>
<feature type="domain" description="HTH merR-type" evidence="6">
    <location>
        <begin position="1"/>
        <end position="69"/>
    </location>
</feature>
<protein>
    <recommendedName>
        <fullName evidence="1">Redox-sensitive transcriptional activator SoxR</fullName>
    </recommendedName>
</protein>
<proteinExistence type="predicted"/>
<keyword evidence="2" id="KW-0479">Metal-binding</keyword>
<evidence type="ECO:0000256" key="3">
    <source>
        <dbReference type="ARBA" id="ARBA00023004"/>
    </source>
</evidence>
<dbReference type="PANTHER" id="PTHR30204:SF0">
    <property type="entry name" value="REDOX-SENSITIVE TRANSCRIPTIONAL ACTIVATOR SOXR"/>
    <property type="match status" value="1"/>
</dbReference>
<keyword evidence="3" id="KW-0408">Iron</keyword>
<accession>A0A918SWU3</accession>
<evidence type="ECO:0000256" key="4">
    <source>
        <dbReference type="ARBA" id="ARBA00023014"/>
    </source>
</evidence>
<dbReference type="InterPro" id="IPR000551">
    <property type="entry name" value="MerR-type_HTH_dom"/>
</dbReference>
<dbReference type="InterPro" id="IPR047057">
    <property type="entry name" value="MerR_fam"/>
</dbReference>
<dbReference type="Gene3D" id="1.10.1660.10">
    <property type="match status" value="1"/>
</dbReference>
<dbReference type="PROSITE" id="PS00552">
    <property type="entry name" value="HTH_MERR_1"/>
    <property type="match status" value="1"/>
</dbReference>
<dbReference type="SMART" id="SM00422">
    <property type="entry name" value="HTH_MERR"/>
    <property type="match status" value="1"/>
</dbReference>
<keyword evidence="8" id="KW-1185">Reference proteome</keyword>
<dbReference type="SUPFAM" id="SSF46955">
    <property type="entry name" value="Putative DNA-binding domain"/>
    <property type="match status" value="1"/>
</dbReference>
<reference evidence="7" key="1">
    <citation type="journal article" date="2014" name="Int. J. Syst. Evol. Microbiol.">
        <title>Complete genome sequence of Corynebacterium casei LMG S-19264T (=DSM 44701T), isolated from a smear-ripened cheese.</title>
        <authorList>
            <consortium name="US DOE Joint Genome Institute (JGI-PGF)"/>
            <person name="Walter F."/>
            <person name="Albersmeier A."/>
            <person name="Kalinowski J."/>
            <person name="Ruckert C."/>
        </authorList>
    </citation>
    <scope>NUCLEOTIDE SEQUENCE</scope>
    <source>
        <strain evidence="7">KCTC 23077</strain>
    </source>
</reference>
<evidence type="ECO:0000259" key="6">
    <source>
        <dbReference type="PROSITE" id="PS50937"/>
    </source>
</evidence>
<comment type="caution">
    <text evidence="7">The sequence shown here is derived from an EMBL/GenBank/DDBJ whole genome shotgun (WGS) entry which is preliminary data.</text>
</comment>
<keyword evidence="5" id="KW-0238">DNA-binding</keyword>
<dbReference type="GO" id="GO:0006979">
    <property type="term" value="P:response to oxidative stress"/>
    <property type="evidence" value="ECO:0007669"/>
    <property type="project" value="InterPro"/>
</dbReference>
<dbReference type="PANTHER" id="PTHR30204">
    <property type="entry name" value="REDOX-CYCLING DRUG-SENSING TRANSCRIPTIONAL ACTIVATOR SOXR"/>
    <property type="match status" value="1"/>
</dbReference>
<sequence length="147" mass="16175">MMSVGELSRRSGIAVSALHFYETQGLITSERTAGNQRRYKRDTLRRLAVIQVAQQVGVPLRAIGDALSTLPSSRTPTRSDWKKLSTRWHADLTERITQLTRLRDTLDGCIGCGCLSIDRCRLYNPHDADAAEGPGPRRLLAAEGAAS</sequence>